<dbReference type="Gene3D" id="3.40.47.10">
    <property type="match status" value="1"/>
</dbReference>
<evidence type="ECO:0000256" key="6">
    <source>
        <dbReference type="ARBA" id="ARBA00023098"/>
    </source>
</evidence>
<comment type="catalytic activity">
    <reaction evidence="9">
        <text>malonyl-[ACP] + acetyl-CoA + H(+) = 3-oxobutanoyl-[ACP] + CO2 + CoA</text>
        <dbReference type="Rhea" id="RHEA:12080"/>
        <dbReference type="Rhea" id="RHEA-COMP:9623"/>
        <dbReference type="Rhea" id="RHEA-COMP:9625"/>
        <dbReference type="ChEBI" id="CHEBI:15378"/>
        <dbReference type="ChEBI" id="CHEBI:16526"/>
        <dbReference type="ChEBI" id="CHEBI:57287"/>
        <dbReference type="ChEBI" id="CHEBI:57288"/>
        <dbReference type="ChEBI" id="CHEBI:78449"/>
        <dbReference type="ChEBI" id="CHEBI:78450"/>
        <dbReference type="EC" id="2.3.1.180"/>
    </reaction>
</comment>
<dbReference type="PANTHER" id="PTHR34069">
    <property type="entry name" value="3-OXOACYL-[ACYL-CARRIER-PROTEIN] SYNTHASE 3"/>
    <property type="match status" value="1"/>
</dbReference>
<evidence type="ECO:0000256" key="7">
    <source>
        <dbReference type="ARBA" id="ARBA00023160"/>
    </source>
</evidence>
<dbReference type="GO" id="GO:0033818">
    <property type="term" value="F:beta-ketoacyl-acyl-carrier-protein synthase III activity"/>
    <property type="evidence" value="ECO:0007669"/>
    <property type="project" value="UniProtKB-EC"/>
</dbReference>
<comment type="subunit">
    <text evidence="9">Homodimer.</text>
</comment>
<sequence>MALAFTITASAAATPTKVLSNQQLTDWLDTSDDWISQRTGIRQRHVATTESTTSLAVAVAQKLLMRARLAPSDVDLIIVATMSPDYLTPATATQVQAEIGADNAVAFDLNSACAGFVYGLKLVHKMLQAGQTALLIGSETLSRLVDWHDRRTAVLFGDGAGGVAIRQSQSGAGRWLGEYFATDGQLGRYLQAGQAPTNPWQASKTEPGWAFQMDGHRVYDFATKRVPDSIDQALAAAALPASAIDYYLLHQANARIIKRVERKLGLTADQCPINIDRYGNTAAASEPILLAELMAQGRLKRGDQLVFSGFGGGLAVGSVVIEF</sequence>
<evidence type="ECO:0000256" key="5">
    <source>
        <dbReference type="ARBA" id="ARBA00022832"/>
    </source>
</evidence>
<keyword evidence="3 9" id="KW-0444">Lipid biosynthesis</keyword>
<dbReference type="Pfam" id="PF08545">
    <property type="entry name" value="ACP_syn_III"/>
    <property type="match status" value="1"/>
</dbReference>
<dbReference type="InterPro" id="IPR013747">
    <property type="entry name" value="ACP_syn_III_C"/>
</dbReference>
<feature type="domain" description="Beta-ketoacyl-[acyl-carrier-protein] synthase III N-terminal" evidence="11">
    <location>
        <begin position="107"/>
        <end position="184"/>
    </location>
</feature>
<comment type="pathway">
    <text evidence="9">Lipid metabolism; fatty acid biosynthesis.</text>
</comment>
<keyword evidence="7 9" id="KW-0275">Fatty acid biosynthesis</keyword>
<dbReference type="HAMAP" id="MF_01815">
    <property type="entry name" value="FabH"/>
    <property type="match status" value="1"/>
</dbReference>
<feature type="active site" evidence="9">
    <location>
        <position position="280"/>
    </location>
</feature>
<evidence type="ECO:0000256" key="3">
    <source>
        <dbReference type="ARBA" id="ARBA00022516"/>
    </source>
</evidence>
<comment type="similarity">
    <text evidence="1 9">Belongs to the thiolase-like superfamily. FabH family.</text>
</comment>
<keyword evidence="2 9" id="KW-0963">Cytoplasm</keyword>
<organism evidence="12 13">
    <name type="scientific">Lactiplantibacillus plajomi</name>
    <dbReference type="NCBI Taxonomy" id="1457217"/>
    <lineage>
        <taxon>Bacteria</taxon>
        <taxon>Bacillati</taxon>
        <taxon>Bacillota</taxon>
        <taxon>Bacilli</taxon>
        <taxon>Lactobacillales</taxon>
        <taxon>Lactobacillaceae</taxon>
        <taxon>Lactiplantibacillus</taxon>
    </lineage>
</organism>
<evidence type="ECO:0000256" key="2">
    <source>
        <dbReference type="ARBA" id="ARBA00022490"/>
    </source>
</evidence>
<evidence type="ECO:0000256" key="4">
    <source>
        <dbReference type="ARBA" id="ARBA00022679"/>
    </source>
</evidence>
<comment type="subcellular location">
    <subcellularLocation>
        <location evidence="9">Cytoplasm</location>
    </subcellularLocation>
</comment>
<feature type="active site" evidence="9">
    <location>
        <position position="113"/>
    </location>
</feature>
<dbReference type="SUPFAM" id="SSF53901">
    <property type="entry name" value="Thiolase-like"/>
    <property type="match status" value="1"/>
</dbReference>
<evidence type="ECO:0000313" key="13">
    <source>
        <dbReference type="Proteomes" id="UP001589855"/>
    </source>
</evidence>
<evidence type="ECO:0000259" key="10">
    <source>
        <dbReference type="Pfam" id="PF08541"/>
    </source>
</evidence>
<gene>
    <name evidence="9" type="primary">fabH</name>
    <name evidence="12" type="ORF">ACFFGS_10970</name>
</gene>
<keyword evidence="5 9" id="KW-0276">Fatty acid metabolism</keyword>
<feature type="region of interest" description="ACP-binding" evidence="9">
    <location>
        <begin position="251"/>
        <end position="255"/>
    </location>
</feature>
<evidence type="ECO:0000256" key="1">
    <source>
        <dbReference type="ARBA" id="ARBA00008642"/>
    </source>
</evidence>
<comment type="domain">
    <text evidence="9">The last Arg residue of the ACP-binding site is essential for the weak association between ACP/AcpP and FabH.</text>
</comment>
<evidence type="ECO:0000259" key="11">
    <source>
        <dbReference type="Pfam" id="PF08545"/>
    </source>
</evidence>
<dbReference type="EC" id="2.3.1.180" evidence="9"/>
<proteinExistence type="inferred from homology"/>
<accession>A0ABV6K5A3</accession>
<dbReference type="Proteomes" id="UP001589855">
    <property type="component" value="Unassembled WGS sequence"/>
</dbReference>
<dbReference type="RefSeq" id="WP_137644879.1">
    <property type="nucleotide sequence ID" value="NZ_BAABRM010000008.1"/>
</dbReference>
<dbReference type="InterPro" id="IPR004655">
    <property type="entry name" value="FabH"/>
</dbReference>
<keyword evidence="4 9" id="KW-0808">Transferase</keyword>
<dbReference type="EMBL" id="JBHLUK010000073">
    <property type="protein sequence ID" value="MFC0424644.1"/>
    <property type="molecule type" value="Genomic_DNA"/>
</dbReference>
<evidence type="ECO:0000256" key="9">
    <source>
        <dbReference type="HAMAP-Rule" id="MF_01815"/>
    </source>
</evidence>
<dbReference type="Pfam" id="PF08541">
    <property type="entry name" value="ACP_syn_III_C"/>
    <property type="match status" value="1"/>
</dbReference>
<keyword evidence="13" id="KW-1185">Reference proteome</keyword>
<dbReference type="NCBIfam" id="NF006829">
    <property type="entry name" value="PRK09352.1"/>
    <property type="match status" value="1"/>
</dbReference>
<dbReference type="InterPro" id="IPR013751">
    <property type="entry name" value="ACP_syn_III_N"/>
</dbReference>
<feature type="active site" evidence="9">
    <location>
        <position position="250"/>
    </location>
</feature>
<evidence type="ECO:0000256" key="8">
    <source>
        <dbReference type="ARBA" id="ARBA00023315"/>
    </source>
</evidence>
<dbReference type="PANTHER" id="PTHR34069:SF2">
    <property type="entry name" value="BETA-KETOACYL-[ACYL-CARRIER-PROTEIN] SYNTHASE III"/>
    <property type="match status" value="1"/>
</dbReference>
<keyword evidence="8 9" id="KW-0012">Acyltransferase</keyword>
<keyword evidence="9" id="KW-0511">Multifunctional enzyme</keyword>
<dbReference type="NCBIfam" id="TIGR00747">
    <property type="entry name" value="fabH"/>
    <property type="match status" value="1"/>
</dbReference>
<dbReference type="InterPro" id="IPR016039">
    <property type="entry name" value="Thiolase-like"/>
</dbReference>
<reference evidence="12 13" key="1">
    <citation type="submission" date="2024-09" db="EMBL/GenBank/DDBJ databases">
        <authorList>
            <person name="Sun Q."/>
            <person name="Mori K."/>
        </authorList>
    </citation>
    <scope>NUCLEOTIDE SEQUENCE [LARGE SCALE GENOMIC DNA]</scope>
    <source>
        <strain evidence="12 13">TBRC 4575</strain>
    </source>
</reference>
<feature type="domain" description="Beta-ketoacyl-[acyl-carrier-protein] synthase III C-terminal" evidence="10">
    <location>
        <begin position="234"/>
        <end position="322"/>
    </location>
</feature>
<keyword evidence="6 9" id="KW-0443">Lipid metabolism</keyword>
<comment type="caution">
    <text evidence="12">The sequence shown here is derived from an EMBL/GenBank/DDBJ whole genome shotgun (WGS) entry which is preliminary data.</text>
</comment>
<name>A0ABV6K5A3_9LACO</name>
<evidence type="ECO:0000313" key="12">
    <source>
        <dbReference type="EMBL" id="MFC0424644.1"/>
    </source>
</evidence>
<dbReference type="CDD" id="cd00830">
    <property type="entry name" value="KAS_III"/>
    <property type="match status" value="1"/>
</dbReference>
<protein>
    <recommendedName>
        <fullName evidence="9">Beta-ketoacyl-[acyl-carrier-protein] synthase III</fullName>
        <shortName evidence="9">Beta-ketoacyl-ACP synthase III</shortName>
        <shortName evidence="9">KAS III</shortName>
        <ecNumber evidence="9">2.3.1.180</ecNumber>
    </recommendedName>
    <alternativeName>
        <fullName evidence="9">3-oxoacyl-[acyl-carrier-protein] synthase 3</fullName>
    </alternativeName>
    <alternativeName>
        <fullName evidence="9">3-oxoacyl-[acyl-carrier-protein] synthase III</fullName>
    </alternativeName>
</protein>
<comment type="function">
    <text evidence="9">Catalyzes the condensation reaction of fatty acid synthesis by the addition to an acyl acceptor of two carbons from malonyl-ACP. Catalyzes the first condensation reaction which initiates fatty acid synthesis and may therefore play a role in governing the total rate of fatty acid production. Possesses both acetoacetyl-ACP synthase and acetyl transacylase activities. Its substrate specificity determines the biosynthesis of branched-chain and/or straight-chain of fatty acids.</text>
</comment>